<keyword evidence="2" id="KW-1185">Reference proteome</keyword>
<comment type="caution">
    <text evidence="1">The sequence shown here is derived from an EMBL/GenBank/DDBJ whole genome shotgun (WGS) entry which is preliminary data.</text>
</comment>
<reference evidence="2" key="1">
    <citation type="journal article" date="2023" name="Nat. Plants">
        <title>Single-cell RNA sequencing provides a high-resolution roadmap for understanding the multicellular compartmentation of specialized metabolism.</title>
        <authorList>
            <person name="Sun S."/>
            <person name="Shen X."/>
            <person name="Li Y."/>
            <person name="Li Y."/>
            <person name="Wang S."/>
            <person name="Li R."/>
            <person name="Zhang H."/>
            <person name="Shen G."/>
            <person name="Guo B."/>
            <person name="Wei J."/>
            <person name="Xu J."/>
            <person name="St-Pierre B."/>
            <person name="Chen S."/>
            <person name="Sun C."/>
        </authorList>
    </citation>
    <scope>NUCLEOTIDE SEQUENCE [LARGE SCALE GENOMIC DNA]</scope>
</reference>
<proteinExistence type="predicted"/>
<accession>A0ACC0BPV9</accession>
<sequence>MSKDPTPETAQGGQQSKSYPKPQADYQEIAQNPQGFLQKLQSFHSSFGTKFKVPTVGGNSLDLHRLFLEVTSRGGIEKVIRDRRWKEIARSFKFPSSITSASFVLRKYYFSLLYHFEQVYFFRRDEPPVSNTEPATQFVNGSTAMEILDNGGTDDQCSEIPKLEPGSSVTGTIDAKFDYGYVVTVNLGTQKYKGVLYHASAAPGPTPRERRRHQLGLKDPSRPRPNMSGYNFFFQEHYCRLKPSYQGQERAISKKIGVLWNRLSEAEKQVESTLCLGKPLFSCTFKRKFAVLIALFQSF</sequence>
<dbReference type="EMBL" id="CM044703">
    <property type="protein sequence ID" value="KAI5674619.1"/>
    <property type="molecule type" value="Genomic_DNA"/>
</dbReference>
<protein>
    <submittedName>
        <fullName evidence="1">Uncharacterized protein</fullName>
    </submittedName>
</protein>
<dbReference type="Proteomes" id="UP001060085">
    <property type="component" value="Linkage Group LG03"/>
</dbReference>
<evidence type="ECO:0000313" key="1">
    <source>
        <dbReference type="EMBL" id="KAI5674619.1"/>
    </source>
</evidence>
<gene>
    <name evidence="1" type="ORF">M9H77_14983</name>
</gene>
<name>A0ACC0BPV9_CATRO</name>
<organism evidence="1 2">
    <name type="scientific">Catharanthus roseus</name>
    <name type="common">Madagascar periwinkle</name>
    <name type="synonym">Vinca rosea</name>
    <dbReference type="NCBI Taxonomy" id="4058"/>
    <lineage>
        <taxon>Eukaryota</taxon>
        <taxon>Viridiplantae</taxon>
        <taxon>Streptophyta</taxon>
        <taxon>Embryophyta</taxon>
        <taxon>Tracheophyta</taxon>
        <taxon>Spermatophyta</taxon>
        <taxon>Magnoliopsida</taxon>
        <taxon>eudicotyledons</taxon>
        <taxon>Gunneridae</taxon>
        <taxon>Pentapetalae</taxon>
        <taxon>asterids</taxon>
        <taxon>lamiids</taxon>
        <taxon>Gentianales</taxon>
        <taxon>Apocynaceae</taxon>
        <taxon>Rauvolfioideae</taxon>
        <taxon>Vinceae</taxon>
        <taxon>Catharanthinae</taxon>
        <taxon>Catharanthus</taxon>
    </lineage>
</organism>
<evidence type="ECO:0000313" key="2">
    <source>
        <dbReference type="Proteomes" id="UP001060085"/>
    </source>
</evidence>